<feature type="transmembrane region" description="Helical" evidence="8">
    <location>
        <begin position="67"/>
        <end position="87"/>
    </location>
</feature>
<keyword evidence="5" id="KW-0133">Cell shape</keyword>
<keyword evidence="7 8" id="KW-0472">Membrane</keyword>
<protein>
    <submittedName>
        <fullName evidence="9">Uncharacterized protein</fullName>
    </submittedName>
</protein>
<evidence type="ECO:0000256" key="8">
    <source>
        <dbReference type="SAM" id="Phobius"/>
    </source>
</evidence>
<dbReference type="AlphaFoldDB" id="A0A6J4JTR8"/>
<gene>
    <name evidence="9" type="ORF">AVDCRST_MAG77-4377</name>
</gene>
<comment type="subcellular location">
    <subcellularLocation>
        <location evidence="1">Cell membrane</location>
        <topology evidence="1">Multi-pass membrane protein</topology>
    </subcellularLocation>
</comment>
<dbReference type="GO" id="GO:0005886">
    <property type="term" value="C:plasma membrane"/>
    <property type="evidence" value="ECO:0007669"/>
    <property type="project" value="UniProtKB-SubCell"/>
</dbReference>
<evidence type="ECO:0000256" key="6">
    <source>
        <dbReference type="ARBA" id="ARBA00022989"/>
    </source>
</evidence>
<comment type="similarity">
    <text evidence="2">Belongs to the MreD family.</text>
</comment>
<feature type="transmembrane region" description="Helical" evidence="8">
    <location>
        <begin position="6"/>
        <end position="25"/>
    </location>
</feature>
<evidence type="ECO:0000256" key="7">
    <source>
        <dbReference type="ARBA" id="ARBA00023136"/>
    </source>
</evidence>
<keyword evidence="4 8" id="KW-0812">Transmembrane</keyword>
<evidence type="ECO:0000313" key="9">
    <source>
        <dbReference type="EMBL" id="CAA9287094.1"/>
    </source>
</evidence>
<feature type="transmembrane region" description="Helical" evidence="8">
    <location>
        <begin position="139"/>
        <end position="156"/>
    </location>
</feature>
<dbReference type="EMBL" id="CADCTC010000229">
    <property type="protein sequence ID" value="CAA9287094.1"/>
    <property type="molecule type" value="Genomic_DNA"/>
</dbReference>
<accession>A0A6J4JTR8</accession>
<dbReference type="Pfam" id="PF04093">
    <property type="entry name" value="MreD"/>
    <property type="match status" value="1"/>
</dbReference>
<keyword evidence="3" id="KW-1003">Cell membrane</keyword>
<proteinExistence type="inferred from homology"/>
<keyword evidence="6 8" id="KW-1133">Transmembrane helix</keyword>
<sequence length="171" mass="18699">MRMKPPWWIAPVLLFLAAVVQASLLPALGLIRVRPELVLVAVVIWAVLRGVREALPWAFAGGLLLDLFSHSPLGTASLALLLVALCASVGEASVFRTSFLLPTVIVFWAGVLYGVLYLFLLRTHQVPVEWIGTLRHSVVPSAILSAVCAPAAYWVLSRVERATRVVKPVEW</sequence>
<evidence type="ECO:0000256" key="4">
    <source>
        <dbReference type="ARBA" id="ARBA00022692"/>
    </source>
</evidence>
<evidence type="ECO:0000256" key="2">
    <source>
        <dbReference type="ARBA" id="ARBA00007776"/>
    </source>
</evidence>
<organism evidence="9">
    <name type="scientific">uncultured Chloroflexota bacterium</name>
    <dbReference type="NCBI Taxonomy" id="166587"/>
    <lineage>
        <taxon>Bacteria</taxon>
        <taxon>Bacillati</taxon>
        <taxon>Chloroflexota</taxon>
        <taxon>environmental samples</taxon>
    </lineage>
</organism>
<reference evidence="9" key="1">
    <citation type="submission" date="2020-02" db="EMBL/GenBank/DDBJ databases">
        <authorList>
            <person name="Meier V. D."/>
        </authorList>
    </citation>
    <scope>NUCLEOTIDE SEQUENCE</scope>
    <source>
        <strain evidence="9">AVDCRST_MAG77</strain>
    </source>
</reference>
<dbReference type="NCBIfam" id="TIGR03426">
    <property type="entry name" value="shape_MreD"/>
    <property type="match status" value="1"/>
</dbReference>
<evidence type="ECO:0000256" key="5">
    <source>
        <dbReference type="ARBA" id="ARBA00022960"/>
    </source>
</evidence>
<dbReference type="InterPro" id="IPR007227">
    <property type="entry name" value="Cell_shape_determining_MreD"/>
</dbReference>
<evidence type="ECO:0000256" key="3">
    <source>
        <dbReference type="ARBA" id="ARBA00022475"/>
    </source>
</evidence>
<feature type="transmembrane region" description="Helical" evidence="8">
    <location>
        <begin position="99"/>
        <end position="119"/>
    </location>
</feature>
<evidence type="ECO:0000256" key="1">
    <source>
        <dbReference type="ARBA" id="ARBA00004651"/>
    </source>
</evidence>
<name>A0A6J4JTR8_9CHLR</name>
<dbReference type="GO" id="GO:0008360">
    <property type="term" value="P:regulation of cell shape"/>
    <property type="evidence" value="ECO:0007669"/>
    <property type="project" value="UniProtKB-KW"/>
</dbReference>